<dbReference type="EMBL" id="LAZR01007793">
    <property type="protein sequence ID" value="KKM82904.1"/>
    <property type="molecule type" value="Genomic_DNA"/>
</dbReference>
<name>A0A0F9KL98_9ZZZZ</name>
<comment type="caution">
    <text evidence="1">The sequence shown here is derived from an EMBL/GenBank/DDBJ whole genome shotgun (WGS) entry which is preliminary data.</text>
</comment>
<proteinExistence type="predicted"/>
<dbReference type="AlphaFoldDB" id="A0A0F9KL98"/>
<reference evidence="1" key="1">
    <citation type="journal article" date="2015" name="Nature">
        <title>Complex archaea that bridge the gap between prokaryotes and eukaryotes.</title>
        <authorList>
            <person name="Spang A."/>
            <person name="Saw J.H."/>
            <person name="Jorgensen S.L."/>
            <person name="Zaremba-Niedzwiedzka K."/>
            <person name="Martijn J."/>
            <person name="Lind A.E."/>
            <person name="van Eijk R."/>
            <person name="Schleper C."/>
            <person name="Guy L."/>
            <person name="Ettema T.J."/>
        </authorList>
    </citation>
    <scope>NUCLEOTIDE SEQUENCE</scope>
</reference>
<evidence type="ECO:0000313" key="1">
    <source>
        <dbReference type="EMBL" id="KKM82904.1"/>
    </source>
</evidence>
<gene>
    <name evidence="1" type="ORF">LCGC14_1314770</name>
</gene>
<protein>
    <submittedName>
        <fullName evidence="1">Uncharacterized protein</fullName>
    </submittedName>
</protein>
<accession>A0A0F9KL98</accession>
<organism evidence="1">
    <name type="scientific">marine sediment metagenome</name>
    <dbReference type="NCBI Taxonomy" id="412755"/>
    <lineage>
        <taxon>unclassified sequences</taxon>
        <taxon>metagenomes</taxon>
        <taxon>ecological metagenomes</taxon>
    </lineage>
</organism>
<sequence length="233" mass="26678">MKKVTDTHNQSFFGQSTGMILQSSSKKEPFIFMRFIKKKENGVWEKSSIGEGKTIKCNMEEMVMILEVLKKNIKSWSTVHSFKDDKTSISINWEGESKMWFNVGDYPKIMNFAQVEILKMLLEHILKEKIENATTSDGSKKPNILDATIDKTETKDQINLEIIEEVEVRANIKSLQGVIAGETEKTLLVTIDGGTNVWIPKSIIKSKYNFANKSEQNFLVDSWFIEKNNLVKT</sequence>